<evidence type="ECO:0000313" key="6">
    <source>
        <dbReference type="EMBL" id="MEI2682329.1"/>
    </source>
</evidence>
<feature type="signal peptide" evidence="4">
    <location>
        <begin position="1"/>
        <end position="29"/>
    </location>
</feature>
<dbReference type="InterPro" id="IPR050263">
    <property type="entry name" value="Bact_Fimbrial_Adh_Pro"/>
</dbReference>
<evidence type="ECO:0000256" key="4">
    <source>
        <dbReference type="SAM" id="SignalP"/>
    </source>
</evidence>
<dbReference type="RefSeq" id="WP_099754639.1">
    <property type="nucleotide sequence ID" value="NZ_JAMKCQ010000001.1"/>
</dbReference>
<comment type="caution">
    <text evidence="6">The sequence shown here is derived from an EMBL/GenBank/DDBJ whole genome shotgun (WGS) entry which is preliminary data.</text>
</comment>
<protein>
    <submittedName>
        <fullName evidence="6">Fimbrial protein</fullName>
    </submittedName>
</protein>
<keyword evidence="2 4" id="KW-0732">Signal</keyword>
<evidence type="ECO:0000256" key="3">
    <source>
        <dbReference type="ARBA" id="ARBA00023263"/>
    </source>
</evidence>
<proteinExistence type="predicted"/>
<evidence type="ECO:0000256" key="2">
    <source>
        <dbReference type="ARBA" id="ARBA00022729"/>
    </source>
</evidence>
<dbReference type="InterPro" id="IPR008966">
    <property type="entry name" value="Adhesion_dom_sf"/>
</dbReference>
<evidence type="ECO:0000256" key="1">
    <source>
        <dbReference type="ARBA" id="ARBA00004561"/>
    </source>
</evidence>
<dbReference type="Proteomes" id="UP001306592">
    <property type="component" value="Unassembled WGS sequence"/>
</dbReference>
<keyword evidence="7" id="KW-1185">Reference proteome</keyword>
<dbReference type="PANTHER" id="PTHR33420:SF31">
    <property type="entry name" value="TYPE 1 FIMBRIN D-MANNOSE SPECIFIC ADHESIN"/>
    <property type="match status" value="1"/>
</dbReference>
<evidence type="ECO:0000313" key="7">
    <source>
        <dbReference type="Proteomes" id="UP001306592"/>
    </source>
</evidence>
<accession>A0ABU8DIE1</accession>
<dbReference type="PANTHER" id="PTHR33420">
    <property type="entry name" value="FIMBRIAL SUBUNIT ELFA-RELATED"/>
    <property type="match status" value="1"/>
</dbReference>
<sequence>MKNSTLLRQPRCRGLLSAAALLLPHLAWSAEPHGAIEPTAGTYDYNINLENQDITDNRIGATIPRAYSLSGSYSARVFCNSNISNAPIYFSSTATLPQDSRYAGFLKLNDYLSVKIEIWISGARREYFAVPFNNVSNMLANSCTAPSSRITPDMDSGSMGRVTFMVTKPIINGIRLEGTEIARLFGSLVAGNQGTVALSRTNINSAIITVPDKCIINQGTPVVVDFGTIPGTGSKLNGINYSQNIPIHVKCQGGSFASGALNIKLGIQQPSPAFDDGRYLSVSGSPARPELGIALKDSQGKAIIPNTFYDVPGFTNNEGNWNLVAAPIAKSATSMIQEGEFSASATIVAQFQ</sequence>
<dbReference type="SUPFAM" id="SSF49401">
    <property type="entry name" value="Bacterial adhesins"/>
    <property type="match status" value="1"/>
</dbReference>
<dbReference type="Pfam" id="PF00419">
    <property type="entry name" value="Fimbrial"/>
    <property type="match status" value="1"/>
</dbReference>
<dbReference type="Gene3D" id="2.60.40.1090">
    <property type="entry name" value="Fimbrial-type adhesion domain"/>
    <property type="match status" value="1"/>
</dbReference>
<evidence type="ECO:0000259" key="5">
    <source>
        <dbReference type="Pfam" id="PF00419"/>
    </source>
</evidence>
<feature type="chain" id="PRO_5045727000" evidence="4">
    <location>
        <begin position="30"/>
        <end position="352"/>
    </location>
</feature>
<name>A0ABU8DIE1_ERWAP</name>
<reference evidence="6 7" key="1">
    <citation type="submission" date="2024-02" db="EMBL/GenBank/DDBJ databases">
        <title>First report Erwinia aphidicola in onion in Chile.</title>
        <authorList>
            <person name="Valenzuela M."/>
            <person name="Pena M."/>
            <person name="Dutta B."/>
        </authorList>
    </citation>
    <scope>NUCLEOTIDE SEQUENCE [LARGE SCALE GENOMIC DNA]</scope>
    <source>
        <strain evidence="6 7">QCJ3A</strain>
    </source>
</reference>
<gene>
    <name evidence="6" type="ORF">V8N49_11760</name>
</gene>
<keyword evidence="3" id="KW-0281">Fimbrium</keyword>
<dbReference type="EMBL" id="JBANEI010000007">
    <property type="protein sequence ID" value="MEI2682329.1"/>
    <property type="molecule type" value="Genomic_DNA"/>
</dbReference>
<dbReference type="InterPro" id="IPR036937">
    <property type="entry name" value="Adhesion_dom_fimbrial_sf"/>
</dbReference>
<dbReference type="InterPro" id="IPR000259">
    <property type="entry name" value="Adhesion_dom_fimbrial"/>
</dbReference>
<organism evidence="6 7">
    <name type="scientific">Erwinia aphidicola</name>
    <dbReference type="NCBI Taxonomy" id="68334"/>
    <lineage>
        <taxon>Bacteria</taxon>
        <taxon>Pseudomonadati</taxon>
        <taxon>Pseudomonadota</taxon>
        <taxon>Gammaproteobacteria</taxon>
        <taxon>Enterobacterales</taxon>
        <taxon>Erwiniaceae</taxon>
        <taxon>Erwinia</taxon>
    </lineage>
</organism>
<feature type="domain" description="Fimbrial-type adhesion" evidence="5">
    <location>
        <begin position="203"/>
        <end position="352"/>
    </location>
</feature>
<comment type="subcellular location">
    <subcellularLocation>
        <location evidence="1">Fimbrium</location>
    </subcellularLocation>
</comment>